<keyword evidence="2" id="KW-1185">Reference proteome</keyword>
<reference evidence="1 2" key="1">
    <citation type="submission" date="2020-10" db="EMBL/GenBank/DDBJ databases">
        <title>Genome Sequencing of Rodentibacter spp. strain DSM111151.</title>
        <authorList>
            <person name="Benga L."/>
            <person name="Lautwein T."/>
        </authorList>
    </citation>
    <scope>NUCLEOTIDE SEQUENCE [LARGE SCALE GENOMIC DNA]</scope>
    <source>
        <strain evidence="1 2">DSM 111151</strain>
    </source>
</reference>
<gene>
    <name evidence="1" type="ORF">IHV77_09175</name>
</gene>
<accession>A0ABX6UVJ4</accession>
<evidence type="ECO:0000313" key="1">
    <source>
        <dbReference type="EMBL" id="QPB42083.1"/>
    </source>
</evidence>
<sequence length="294" mass="33666">MANFSQAEKDVKDFFQVRQRIEFEQSIFTVEKIGKPTCRKGEPKTDVYLLLANGNEKREIKISYKKDNADFLENKMNAERAEQLLGNHWAAIIQQSTEHLQDRFLTKPLIYKKSFGRVEKGSITLGWKFEFVNKPAGELSGNLLLTQDQIIDIYSGSSLSEDKRNANVNGEIILNSGVADYILVGQNYSSAEDVLNHIIPIEEYVSKNPNIYFACKALNYRTFKQKYDGNRPLAVQIDWQIINGKLTPKLIFDRPLSWNGKAVADQLLEKLTQLGIKTTDDIHEQNAVKNRIYE</sequence>
<name>A0ABX6UVJ4_9PAST</name>
<protein>
    <submittedName>
        <fullName evidence="1">Uncharacterized protein</fullName>
    </submittedName>
</protein>
<organism evidence="1 2">
    <name type="scientific">Rodentibacter haemolyticus</name>
    <dbReference type="NCBI Taxonomy" id="2778911"/>
    <lineage>
        <taxon>Bacteria</taxon>
        <taxon>Pseudomonadati</taxon>
        <taxon>Pseudomonadota</taxon>
        <taxon>Gammaproteobacteria</taxon>
        <taxon>Pasteurellales</taxon>
        <taxon>Pasteurellaceae</taxon>
        <taxon>Rodentibacter</taxon>
    </lineage>
</organism>
<dbReference type="RefSeq" id="WP_194811665.1">
    <property type="nucleotide sequence ID" value="NZ_CP063056.1"/>
</dbReference>
<dbReference type="EMBL" id="CP063056">
    <property type="protein sequence ID" value="QPB42083.1"/>
    <property type="molecule type" value="Genomic_DNA"/>
</dbReference>
<evidence type="ECO:0000313" key="2">
    <source>
        <dbReference type="Proteomes" id="UP000663069"/>
    </source>
</evidence>
<proteinExistence type="predicted"/>
<dbReference type="Proteomes" id="UP000663069">
    <property type="component" value="Chromosome"/>
</dbReference>